<keyword evidence="2" id="KW-1185">Reference proteome</keyword>
<reference evidence="1" key="1">
    <citation type="submission" date="2018-11" db="EMBL/GenBank/DDBJ databases">
        <title>The sequence and de novo assembly of Larimichthys crocea genome using PacBio and Hi-C technologies.</title>
        <authorList>
            <person name="Xu P."/>
            <person name="Chen B."/>
            <person name="Zhou Z."/>
            <person name="Ke Q."/>
            <person name="Wu Y."/>
            <person name="Bai H."/>
            <person name="Pu F."/>
        </authorList>
    </citation>
    <scope>NUCLEOTIDE SEQUENCE</scope>
    <source>
        <tissue evidence="1">Muscle</tissue>
    </source>
</reference>
<accession>A0ACD3QGP0</accession>
<evidence type="ECO:0000313" key="2">
    <source>
        <dbReference type="Proteomes" id="UP000793456"/>
    </source>
</evidence>
<organism evidence="1 2">
    <name type="scientific">Larimichthys crocea</name>
    <name type="common">Large yellow croaker</name>
    <name type="synonym">Pseudosciaena crocea</name>
    <dbReference type="NCBI Taxonomy" id="215358"/>
    <lineage>
        <taxon>Eukaryota</taxon>
        <taxon>Metazoa</taxon>
        <taxon>Chordata</taxon>
        <taxon>Craniata</taxon>
        <taxon>Vertebrata</taxon>
        <taxon>Euteleostomi</taxon>
        <taxon>Actinopterygii</taxon>
        <taxon>Neopterygii</taxon>
        <taxon>Teleostei</taxon>
        <taxon>Neoteleostei</taxon>
        <taxon>Acanthomorphata</taxon>
        <taxon>Eupercaria</taxon>
        <taxon>Sciaenidae</taxon>
        <taxon>Larimichthys</taxon>
    </lineage>
</organism>
<proteinExistence type="predicted"/>
<dbReference type="EMBL" id="CM011692">
    <property type="protein sequence ID" value="TMS06239.1"/>
    <property type="molecule type" value="Genomic_DNA"/>
</dbReference>
<gene>
    <name evidence="1" type="ORF">E3U43_015998</name>
</gene>
<dbReference type="Proteomes" id="UP000793456">
    <property type="component" value="Chromosome XIX"/>
</dbReference>
<evidence type="ECO:0000313" key="1">
    <source>
        <dbReference type="EMBL" id="TMS06239.1"/>
    </source>
</evidence>
<protein>
    <submittedName>
        <fullName evidence="1">Uncharacterized protein</fullName>
    </submittedName>
</protein>
<comment type="caution">
    <text evidence="1">The sequence shown here is derived from an EMBL/GenBank/DDBJ whole genome shotgun (WGS) entry which is preliminary data.</text>
</comment>
<sequence length="131" mass="14217">MEGRLDIPLNGPSLNIVRQCGPALCDVLQSKFGCVATIDGVDFEGQQKKATVAPEKRFDVQLHSDVRVSVWKGDLTNFRVDAVVNAANEHLQHYGGLALALATAGGPQIQKESDAYIRKYGVLNYGKCSSR</sequence>
<name>A0ACD3QGP0_LARCR</name>